<name>A0A5P6VSN4_PSEXY</name>
<feature type="transmembrane region" description="Helical" evidence="1">
    <location>
        <begin position="109"/>
        <end position="128"/>
    </location>
</feature>
<feature type="transmembrane region" description="Helical" evidence="1">
    <location>
        <begin position="75"/>
        <end position="97"/>
    </location>
</feature>
<dbReference type="InterPro" id="IPR001633">
    <property type="entry name" value="EAL_dom"/>
</dbReference>
<accession>A0A5P6VSN4</accession>
<dbReference type="GO" id="GO:0071111">
    <property type="term" value="F:cyclic-guanylate-specific phosphodiesterase activity"/>
    <property type="evidence" value="ECO:0007669"/>
    <property type="project" value="InterPro"/>
</dbReference>
<feature type="transmembrane region" description="Helical" evidence="1">
    <location>
        <begin position="6"/>
        <end position="23"/>
    </location>
</feature>
<dbReference type="AlphaFoldDB" id="A0A5P6VSN4"/>
<evidence type="ECO:0000313" key="4">
    <source>
        <dbReference type="Proteomes" id="UP000327030"/>
    </source>
</evidence>
<feature type="domain" description="EAL" evidence="2">
    <location>
        <begin position="383"/>
        <end position="633"/>
    </location>
</feature>
<dbReference type="InterPro" id="IPR050706">
    <property type="entry name" value="Cyclic-di-GMP_PDE-like"/>
</dbReference>
<dbReference type="Proteomes" id="UP000327030">
    <property type="component" value="Chromosome 1"/>
</dbReference>
<evidence type="ECO:0000256" key="1">
    <source>
        <dbReference type="SAM" id="Phobius"/>
    </source>
</evidence>
<organism evidence="3 4">
    <name type="scientific">Pseudobutyrivibrio xylanivorans</name>
    <dbReference type="NCBI Taxonomy" id="185007"/>
    <lineage>
        <taxon>Bacteria</taxon>
        <taxon>Bacillati</taxon>
        <taxon>Bacillota</taxon>
        <taxon>Clostridia</taxon>
        <taxon>Lachnospirales</taxon>
        <taxon>Lachnospiraceae</taxon>
        <taxon>Pseudobutyrivibrio</taxon>
    </lineage>
</organism>
<dbReference type="OrthoDB" id="9805474at2"/>
<dbReference type="Gene3D" id="3.20.20.450">
    <property type="entry name" value="EAL domain"/>
    <property type="match status" value="1"/>
</dbReference>
<dbReference type="EMBL" id="CP043028">
    <property type="protein sequence ID" value="QFJ53861.1"/>
    <property type="molecule type" value="Genomic_DNA"/>
</dbReference>
<protein>
    <submittedName>
        <fullName evidence="3">EAL domain-containing protein</fullName>
    </submittedName>
</protein>
<evidence type="ECO:0000313" key="3">
    <source>
        <dbReference type="EMBL" id="QFJ53861.1"/>
    </source>
</evidence>
<feature type="transmembrane region" description="Helical" evidence="1">
    <location>
        <begin position="194"/>
        <end position="213"/>
    </location>
</feature>
<dbReference type="SMART" id="SM00052">
    <property type="entry name" value="EAL"/>
    <property type="match status" value="1"/>
</dbReference>
<keyword evidence="1" id="KW-0812">Transmembrane</keyword>
<dbReference type="CDD" id="cd01948">
    <property type="entry name" value="EAL"/>
    <property type="match status" value="1"/>
</dbReference>
<dbReference type="PANTHER" id="PTHR33121:SF70">
    <property type="entry name" value="SIGNALING PROTEIN YKOW"/>
    <property type="match status" value="1"/>
</dbReference>
<keyword evidence="1" id="KW-1133">Transmembrane helix</keyword>
<gene>
    <name evidence="3" type="ORF">FXF36_02740</name>
</gene>
<proteinExistence type="predicted"/>
<dbReference type="PROSITE" id="PS50883">
    <property type="entry name" value="EAL"/>
    <property type="match status" value="1"/>
</dbReference>
<dbReference type="KEGG" id="pxv:FXF36_02740"/>
<dbReference type="SUPFAM" id="SSF141868">
    <property type="entry name" value="EAL domain-like"/>
    <property type="match status" value="1"/>
</dbReference>
<keyword evidence="1" id="KW-0472">Membrane</keyword>
<dbReference type="Pfam" id="PF00563">
    <property type="entry name" value="EAL"/>
    <property type="match status" value="1"/>
</dbReference>
<reference evidence="4" key="1">
    <citation type="submission" date="2019-08" db="EMBL/GenBank/DDBJ databases">
        <title>Complete Genome Sequence of the Polysaccharide-Degrading Rumen Bacterium Pseudobutyrivibrio xylanivorans MA3014.</title>
        <authorList>
            <person name="Palevich N."/>
            <person name="Maclean P.H."/>
            <person name="Kelly W.J."/>
            <person name="Leahy S.C."/>
            <person name="Rakonjac J."/>
            <person name="Attwood G.T."/>
        </authorList>
    </citation>
    <scope>NUCLEOTIDE SEQUENCE [LARGE SCALE GENOMIC DNA]</scope>
    <source>
        <strain evidence="4">MA3014</strain>
    </source>
</reference>
<feature type="transmembrane region" description="Helical" evidence="1">
    <location>
        <begin position="35"/>
        <end position="55"/>
    </location>
</feature>
<dbReference type="PANTHER" id="PTHR33121">
    <property type="entry name" value="CYCLIC DI-GMP PHOSPHODIESTERASE PDEF"/>
    <property type="match status" value="1"/>
</dbReference>
<feature type="transmembrane region" description="Helical" evidence="1">
    <location>
        <begin position="140"/>
        <end position="160"/>
    </location>
</feature>
<sequence length="633" mass="73066">MWNMDYAIPSLMILTVFIGHYVSLPRLPVKRNRTFVYLIVMVYLGIAFDIASTMADMNYQSYSSAVLYILNTAYFISFLCAGYSFFYFTAVVLNSSFLKNTGTGFLSQLPLNLTNLIILSTPWTKWFYYIDETGYHSAPLYYLLYAVWGIYIIFTYVAIVNRQSEVLRKREIQILIGCNTVLLVGLLVRYLFPAWLLMLIFILTAFIVLFLGFENPDFLLEERTYIFNRVALREYVSELNGIKLIDAIVICDRSYSEKFELYGAKQTNQGVYLVQSYMHRQFPDYLIFYYGNGSFIMFDHKKNKRDWEEVYKVLKDRFMQPWVSRNTEIWFSLGASVVHLENKEIPAETIIRIFDEAFNVAETGSNDCLEKIDNSSIEKIAKEREIIRSLDKAIENDEVEIFLQPIVNSETGKIAGAEALARIRDSEGNIIPPGLFIPIAEKNGKINQLGKQVFRKCCECSINPELKKLNLSFINVNLSPVQFMRMDLVDTLKNYVSETGADGEFIHLEITEEALIDEQLIDKQISLLTTNGFKFVLDDYGTGYSNMSRLRKAPFINIKLDMSIVWDYCKEPDYVLPSEISAFKKSGFEITAEGIENEEMAKTMYELGCTYLQGFYFSKPLPLDEFIAKYGTR</sequence>
<evidence type="ECO:0000259" key="2">
    <source>
        <dbReference type="PROSITE" id="PS50883"/>
    </source>
</evidence>
<dbReference type="InterPro" id="IPR035919">
    <property type="entry name" value="EAL_sf"/>
</dbReference>